<dbReference type="InterPro" id="IPR036873">
    <property type="entry name" value="Rhodanese-like_dom_sf"/>
</dbReference>
<dbReference type="SMART" id="SM00450">
    <property type="entry name" value="RHOD"/>
    <property type="match status" value="1"/>
</dbReference>
<organism evidence="3 4">
    <name type="scientific">Actinomadura keratinilytica</name>
    <dbReference type="NCBI Taxonomy" id="547461"/>
    <lineage>
        <taxon>Bacteria</taxon>
        <taxon>Bacillati</taxon>
        <taxon>Actinomycetota</taxon>
        <taxon>Actinomycetes</taxon>
        <taxon>Streptosporangiales</taxon>
        <taxon>Thermomonosporaceae</taxon>
        <taxon>Actinomadura</taxon>
    </lineage>
</organism>
<evidence type="ECO:0000259" key="2">
    <source>
        <dbReference type="PROSITE" id="PS50206"/>
    </source>
</evidence>
<proteinExistence type="predicted"/>
<dbReference type="PROSITE" id="PS50206">
    <property type="entry name" value="RHODANESE_3"/>
    <property type="match status" value="1"/>
</dbReference>
<dbReference type="Pfam" id="PF00581">
    <property type="entry name" value="Rhodanese"/>
    <property type="match status" value="1"/>
</dbReference>
<dbReference type="InterPro" id="IPR001763">
    <property type="entry name" value="Rhodanese-like_dom"/>
</dbReference>
<dbReference type="PANTHER" id="PTHR43031">
    <property type="entry name" value="FAD-DEPENDENT OXIDOREDUCTASE"/>
    <property type="match status" value="1"/>
</dbReference>
<dbReference type="EMBL" id="BAABDO010000095">
    <property type="protein sequence ID" value="GAA4151614.1"/>
    <property type="molecule type" value="Genomic_DNA"/>
</dbReference>
<accession>A0ABP7ZBB5</accession>
<evidence type="ECO:0000313" key="3">
    <source>
        <dbReference type="EMBL" id="GAA4151614.1"/>
    </source>
</evidence>
<dbReference type="Proteomes" id="UP001500266">
    <property type="component" value="Unassembled WGS sequence"/>
</dbReference>
<comment type="caution">
    <text evidence="3">The sequence shown here is derived from an EMBL/GenBank/DDBJ whole genome shotgun (WGS) entry which is preliminary data.</text>
</comment>
<protein>
    <recommendedName>
        <fullName evidence="2">Rhodanese domain-containing protein</fullName>
    </recommendedName>
</protein>
<sequence>MPEALSRGESAACSEPQADRDRRVASAGVVKISVRYRMRDSTQGGSARFHGGVMNFGEDVPAVDAADVPQDAYLLDVREQDEWDAGHAPQAVHIPMGELSDRAAEVPRDRDVYVICRSGMRSAQVTIALNNAGWLAKNVDGGMKRWAEVGRPMESSGDGPAYVA</sequence>
<dbReference type="InterPro" id="IPR050229">
    <property type="entry name" value="GlpE_sulfurtransferase"/>
</dbReference>
<keyword evidence="4" id="KW-1185">Reference proteome</keyword>
<gene>
    <name evidence="3" type="ORF">GCM10022416_48980</name>
</gene>
<dbReference type="Gene3D" id="3.40.250.10">
    <property type="entry name" value="Rhodanese-like domain"/>
    <property type="match status" value="1"/>
</dbReference>
<dbReference type="PANTHER" id="PTHR43031:SF1">
    <property type="entry name" value="PYRIDINE NUCLEOTIDE-DISULPHIDE OXIDOREDUCTASE"/>
    <property type="match status" value="1"/>
</dbReference>
<reference evidence="4" key="1">
    <citation type="journal article" date="2019" name="Int. J. Syst. Evol. Microbiol.">
        <title>The Global Catalogue of Microorganisms (GCM) 10K type strain sequencing project: providing services to taxonomists for standard genome sequencing and annotation.</title>
        <authorList>
            <consortium name="The Broad Institute Genomics Platform"/>
            <consortium name="The Broad Institute Genome Sequencing Center for Infectious Disease"/>
            <person name="Wu L."/>
            <person name="Ma J."/>
        </authorList>
    </citation>
    <scope>NUCLEOTIDE SEQUENCE [LARGE SCALE GENOMIC DNA]</scope>
    <source>
        <strain evidence="4">JCM 17316</strain>
    </source>
</reference>
<feature type="region of interest" description="Disordered" evidence="1">
    <location>
        <begin position="1"/>
        <end position="24"/>
    </location>
</feature>
<name>A0ABP7ZBB5_9ACTN</name>
<dbReference type="CDD" id="cd00158">
    <property type="entry name" value="RHOD"/>
    <property type="match status" value="1"/>
</dbReference>
<evidence type="ECO:0000256" key="1">
    <source>
        <dbReference type="SAM" id="MobiDB-lite"/>
    </source>
</evidence>
<evidence type="ECO:0000313" key="4">
    <source>
        <dbReference type="Proteomes" id="UP001500266"/>
    </source>
</evidence>
<feature type="domain" description="Rhodanese" evidence="2">
    <location>
        <begin position="68"/>
        <end position="155"/>
    </location>
</feature>
<dbReference type="SUPFAM" id="SSF52821">
    <property type="entry name" value="Rhodanese/Cell cycle control phosphatase"/>
    <property type="match status" value="1"/>
</dbReference>